<protein>
    <submittedName>
        <fullName evidence="1">Uncharacterized protein</fullName>
    </submittedName>
</protein>
<comment type="caution">
    <text evidence="1">The sequence shown here is derived from an EMBL/GenBank/DDBJ whole genome shotgun (WGS) entry which is preliminary data.</text>
</comment>
<evidence type="ECO:0000313" key="2">
    <source>
        <dbReference type="Proteomes" id="UP001060215"/>
    </source>
</evidence>
<proteinExistence type="predicted"/>
<dbReference type="EMBL" id="CM045771">
    <property type="protein sequence ID" value="KAI7987312.1"/>
    <property type="molecule type" value="Genomic_DNA"/>
</dbReference>
<keyword evidence="2" id="KW-1185">Reference proteome</keyword>
<dbReference type="Proteomes" id="UP001060215">
    <property type="component" value="Chromosome 14"/>
</dbReference>
<gene>
    <name evidence="1" type="ORF">LOK49_LG13G01912</name>
</gene>
<accession>A0ACC0FF17</accession>
<name>A0ACC0FF17_9ERIC</name>
<evidence type="ECO:0000313" key="1">
    <source>
        <dbReference type="EMBL" id="KAI7987312.1"/>
    </source>
</evidence>
<sequence>MILDKGQLLETEQMFRDAGERWPDIIPEEEIRQAAPGTKFPSEQEQLRACQISAQQINKVEELWKTNLDATLEELEKPGVDDEPQPVALKYEYAYQKDKELRLVPGDKLRLRYLGDAAHAIVNRACGSVAKNKGMDNYKQGKYADAIKWLSWVVILLEKTCDGAVSMEVLSSRASCYKEVGEYKKAMLDCTKLAEAAKAQFSRDYSDNLALVQAYEAWKEVERDVAGYEYCWKNFLSAQSMKAIDAL</sequence>
<organism evidence="1 2">
    <name type="scientific">Camellia lanceoleosa</name>
    <dbReference type="NCBI Taxonomy" id="1840588"/>
    <lineage>
        <taxon>Eukaryota</taxon>
        <taxon>Viridiplantae</taxon>
        <taxon>Streptophyta</taxon>
        <taxon>Embryophyta</taxon>
        <taxon>Tracheophyta</taxon>
        <taxon>Spermatophyta</taxon>
        <taxon>Magnoliopsida</taxon>
        <taxon>eudicotyledons</taxon>
        <taxon>Gunneridae</taxon>
        <taxon>Pentapetalae</taxon>
        <taxon>asterids</taxon>
        <taxon>Ericales</taxon>
        <taxon>Theaceae</taxon>
        <taxon>Camellia</taxon>
    </lineage>
</organism>
<reference evidence="1 2" key="1">
    <citation type="journal article" date="2022" name="Plant J.">
        <title>Chromosome-level genome of Camellia lanceoleosa provides a valuable resource for understanding genome evolution and self-incompatibility.</title>
        <authorList>
            <person name="Gong W."/>
            <person name="Xiao S."/>
            <person name="Wang L."/>
            <person name="Liao Z."/>
            <person name="Chang Y."/>
            <person name="Mo W."/>
            <person name="Hu G."/>
            <person name="Li W."/>
            <person name="Zhao G."/>
            <person name="Zhu H."/>
            <person name="Hu X."/>
            <person name="Ji K."/>
            <person name="Xiang X."/>
            <person name="Song Q."/>
            <person name="Yuan D."/>
            <person name="Jin S."/>
            <person name="Zhang L."/>
        </authorList>
    </citation>
    <scope>NUCLEOTIDE SEQUENCE [LARGE SCALE GENOMIC DNA]</scope>
    <source>
        <strain evidence="1">SQ_2022a</strain>
    </source>
</reference>